<feature type="domain" description="HD" evidence="1">
    <location>
        <begin position="49"/>
        <end position="118"/>
    </location>
</feature>
<dbReference type="SUPFAM" id="SSF109604">
    <property type="entry name" value="HD-domain/PDEase-like"/>
    <property type="match status" value="1"/>
</dbReference>
<name>A0A9D1EWS5_9FIRM</name>
<dbReference type="AlphaFoldDB" id="A0A9D1EWS5"/>
<sequence length="190" mass="22374">MARDAYARRKRREKSGQRQEFYDCIRDVLEHPAVQSMKRYPHHGDTNCFRHCLNVAYYNYEICKILGLDAAAAARAGMLHDLFLYDWHTHARKTGQRFHGFTHPAAALRNAERYFTLSDLERDIIQKHMWPLTIIPPKYPESYVICMTDKYCGAMEVAAGYSRRLPKLPLGYRSMYRMAARLLPHPHRRD</sequence>
<proteinExistence type="predicted"/>
<reference evidence="2" key="2">
    <citation type="journal article" date="2021" name="PeerJ">
        <title>Extensive microbial diversity within the chicken gut microbiome revealed by metagenomics and culture.</title>
        <authorList>
            <person name="Gilroy R."/>
            <person name="Ravi A."/>
            <person name="Getino M."/>
            <person name="Pursley I."/>
            <person name="Horton D.L."/>
            <person name="Alikhan N.F."/>
            <person name="Baker D."/>
            <person name="Gharbi K."/>
            <person name="Hall N."/>
            <person name="Watson M."/>
            <person name="Adriaenssens E.M."/>
            <person name="Foster-Nyarko E."/>
            <person name="Jarju S."/>
            <person name="Secka A."/>
            <person name="Antonio M."/>
            <person name="Oren A."/>
            <person name="Chaudhuri R.R."/>
            <person name="La Ragione R."/>
            <person name="Hildebrand F."/>
            <person name="Pallen M.J."/>
        </authorList>
    </citation>
    <scope>NUCLEOTIDE SEQUENCE</scope>
    <source>
        <strain evidence="2">CHK190-19873</strain>
    </source>
</reference>
<evidence type="ECO:0000259" key="1">
    <source>
        <dbReference type="Pfam" id="PF01966"/>
    </source>
</evidence>
<dbReference type="Pfam" id="PF01966">
    <property type="entry name" value="HD"/>
    <property type="match status" value="1"/>
</dbReference>
<evidence type="ECO:0000313" key="3">
    <source>
        <dbReference type="Proteomes" id="UP000823935"/>
    </source>
</evidence>
<comment type="caution">
    <text evidence="2">The sequence shown here is derived from an EMBL/GenBank/DDBJ whole genome shotgun (WGS) entry which is preliminary data.</text>
</comment>
<dbReference type="Proteomes" id="UP000823935">
    <property type="component" value="Unassembled WGS sequence"/>
</dbReference>
<organism evidence="2 3">
    <name type="scientific">Candidatus Limivivens intestinipullorum</name>
    <dbReference type="NCBI Taxonomy" id="2840858"/>
    <lineage>
        <taxon>Bacteria</taxon>
        <taxon>Bacillati</taxon>
        <taxon>Bacillota</taxon>
        <taxon>Clostridia</taxon>
        <taxon>Lachnospirales</taxon>
        <taxon>Lachnospiraceae</taxon>
        <taxon>Lachnospiraceae incertae sedis</taxon>
        <taxon>Candidatus Limivivens</taxon>
    </lineage>
</organism>
<reference evidence="2" key="1">
    <citation type="submission" date="2020-10" db="EMBL/GenBank/DDBJ databases">
        <authorList>
            <person name="Gilroy R."/>
        </authorList>
    </citation>
    <scope>NUCLEOTIDE SEQUENCE</scope>
    <source>
        <strain evidence="2">CHK190-19873</strain>
    </source>
</reference>
<dbReference type="EMBL" id="DVIQ01000115">
    <property type="protein sequence ID" value="HIS33254.1"/>
    <property type="molecule type" value="Genomic_DNA"/>
</dbReference>
<dbReference type="Gene3D" id="1.10.3210.10">
    <property type="entry name" value="Hypothetical protein af1432"/>
    <property type="match status" value="1"/>
</dbReference>
<protein>
    <submittedName>
        <fullName evidence="2">Phosphohydrolase</fullName>
    </submittedName>
</protein>
<dbReference type="InterPro" id="IPR006674">
    <property type="entry name" value="HD_domain"/>
</dbReference>
<accession>A0A9D1EWS5</accession>
<evidence type="ECO:0000313" key="2">
    <source>
        <dbReference type="EMBL" id="HIS33254.1"/>
    </source>
</evidence>
<gene>
    <name evidence="2" type="ORF">IAB44_17180</name>
</gene>